<sequence>MDIFETENCETDYVEVRDGYWHQSDLIGRYCGTGTLPDTLLSSGYRMTVIYRTSSNANKHSGFDATYEAICGGDLTLEDTLVLQSPNYPDEYRPAKECVWKITTEEKFQVALKFQAFELESHDNCVYDYVEIVDGHDNDSPVIGKYCGFKLPEDIRSSDNKLMLKFVSDSTVQKGGFSATLLKAANRLWISSDVGVVAGGRSKADPYPGELLAYPFKEFDECVNTDHGCDHICVNTLGGFKCECKIGYELHSDGKKCEDACGGMLEGVNGTLTSPSFPDLYPPNKNCIWEIVAPPQHRITVNFTHFELEGTNQECEYDSVDVSSRVRDVTVKKHGVFCGTQKPPSITSEGNVLRVEFNSDNSVQKSGFAAVFFTGLIQLLRAASELALQQLQDRQQGGVCRWKRCTESGWVSLEKAR</sequence>
<evidence type="ECO:0000259" key="12">
    <source>
        <dbReference type="PROSITE" id="PS01180"/>
    </source>
</evidence>
<reference evidence="14 15" key="1">
    <citation type="journal article" date="2017" name="Gigascience">
        <title>Draft genome of the honey bee ectoparasitic mite, Tropilaelaps mercedesae, is shaped by the parasitic life history.</title>
        <authorList>
            <person name="Dong X."/>
            <person name="Armstrong S.D."/>
            <person name="Xia D."/>
            <person name="Makepeace B.L."/>
            <person name="Darby A.C."/>
            <person name="Kadowaki T."/>
        </authorList>
    </citation>
    <scope>NUCLEOTIDE SEQUENCE [LARGE SCALE GENOMIC DNA]</scope>
    <source>
        <strain evidence="14">Wuxi-XJTLU</strain>
    </source>
</reference>
<dbReference type="Gene3D" id="2.60.120.290">
    <property type="entry name" value="Spermadhesin, CUB domain"/>
    <property type="match status" value="3"/>
</dbReference>
<dbReference type="GO" id="GO:0005509">
    <property type="term" value="F:calcium ion binding"/>
    <property type="evidence" value="ECO:0007669"/>
    <property type="project" value="InterPro"/>
</dbReference>
<dbReference type="Pfam" id="PF14670">
    <property type="entry name" value="FXa_inhibition"/>
    <property type="match status" value="1"/>
</dbReference>
<feature type="domain" description="EGF-like" evidence="13">
    <location>
        <begin position="218"/>
        <end position="258"/>
    </location>
</feature>
<keyword evidence="1" id="KW-0217">Developmental protein</keyword>
<accession>A0A1V9X336</accession>
<keyword evidence="6" id="KW-0378">Hydrolase</keyword>
<evidence type="ECO:0000256" key="5">
    <source>
        <dbReference type="ARBA" id="ARBA00022737"/>
    </source>
</evidence>
<dbReference type="SMART" id="SM00181">
    <property type="entry name" value="EGF"/>
    <property type="match status" value="1"/>
</dbReference>
<dbReference type="SMART" id="SM00179">
    <property type="entry name" value="EGF_CA"/>
    <property type="match status" value="1"/>
</dbReference>
<feature type="domain" description="CUB" evidence="12">
    <location>
        <begin position="261"/>
        <end position="375"/>
    </location>
</feature>
<comment type="caution">
    <text evidence="14">The sequence shown here is derived from an EMBL/GenBank/DDBJ whole genome shotgun (WGS) entry which is preliminary data.</text>
</comment>
<keyword evidence="5" id="KW-0677">Repeat</keyword>
<evidence type="ECO:0000256" key="8">
    <source>
        <dbReference type="ARBA" id="ARBA00023157"/>
    </source>
</evidence>
<dbReference type="EMBL" id="MNPL01027265">
    <property type="protein sequence ID" value="OQR67801.1"/>
    <property type="molecule type" value="Genomic_DNA"/>
</dbReference>
<evidence type="ECO:0000256" key="9">
    <source>
        <dbReference type="ARBA" id="ARBA00023180"/>
    </source>
</evidence>
<dbReference type="Pfam" id="PF00431">
    <property type="entry name" value="CUB"/>
    <property type="match status" value="3"/>
</dbReference>
<feature type="domain" description="CUB" evidence="12">
    <location>
        <begin position="1"/>
        <end position="70"/>
    </location>
</feature>
<keyword evidence="15" id="KW-1185">Reference proteome</keyword>
<evidence type="ECO:0000256" key="7">
    <source>
        <dbReference type="ARBA" id="ARBA00022833"/>
    </source>
</evidence>
<dbReference type="InterPro" id="IPR001881">
    <property type="entry name" value="EGF-like_Ca-bd_dom"/>
</dbReference>
<keyword evidence="9" id="KW-0325">Glycoprotein</keyword>
<dbReference type="GO" id="GO:0048468">
    <property type="term" value="P:cell development"/>
    <property type="evidence" value="ECO:0007669"/>
    <property type="project" value="UniProtKB-ARBA"/>
</dbReference>
<evidence type="ECO:0000256" key="3">
    <source>
        <dbReference type="ARBA" id="ARBA00022723"/>
    </source>
</evidence>
<dbReference type="GO" id="GO:0016485">
    <property type="term" value="P:protein processing"/>
    <property type="evidence" value="ECO:0007669"/>
    <property type="project" value="UniProtKB-ARBA"/>
</dbReference>
<dbReference type="SMART" id="SM00042">
    <property type="entry name" value="CUB"/>
    <property type="match status" value="3"/>
</dbReference>
<evidence type="ECO:0000256" key="4">
    <source>
        <dbReference type="ARBA" id="ARBA00022729"/>
    </source>
</evidence>
<evidence type="ECO:0000259" key="13">
    <source>
        <dbReference type="PROSITE" id="PS50026"/>
    </source>
</evidence>
<evidence type="ECO:0000256" key="2">
    <source>
        <dbReference type="ARBA" id="ARBA00022536"/>
    </source>
</evidence>
<dbReference type="SUPFAM" id="SSF57196">
    <property type="entry name" value="EGF/Laminin"/>
    <property type="match status" value="1"/>
</dbReference>
<dbReference type="PROSITE" id="PS50026">
    <property type="entry name" value="EGF_3"/>
    <property type="match status" value="1"/>
</dbReference>
<dbReference type="GO" id="GO:0004222">
    <property type="term" value="F:metalloendopeptidase activity"/>
    <property type="evidence" value="ECO:0007669"/>
    <property type="project" value="UniProtKB-ARBA"/>
</dbReference>
<dbReference type="InterPro" id="IPR035914">
    <property type="entry name" value="Sperma_CUB_dom_sf"/>
</dbReference>
<dbReference type="SUPFAM" id="SSF49854">
    <property type="entry name" value="Spermadhesin, CUB domain"/>
    <property type="match status" value="3"/>
</dbReference>
<dbReference type="AlphaFoldDB" id="A0A1V9X336"/>
<dbReference type="InterPro" id="IPR000859">
    <property type="entry name" value="CUB_dom"/>
</dbReference>
<keyword evidence="3" id="KW-0479">Metal-binding</keyword>
<comment type="caution">
    <text evidence="11">Lacks conserved residue(s) required for the propagation of feature annotation.</text>
</comment>
<evidence type="ECO:0000256" key="11">
    <source>
        <dbReference type="PROSITE-ProRule" id="PRU00076"/>
    </source>
</evidence>
<proteinExistence type="predicted"/>
<evidence type="ECO:0000256" key="6">
    <source>
        <dbReference type="ARBA" id="ARBA00022801"/>
    </source>
</evidence>
<evidence type="ECO:0000256" key="1">
    <source>
        <dbReference type="ARBA" id="ARBA00022473"/>
    </source>
</evidence>
<protein>
    <submittedName>
        <fullName evidence="14">Tolloid protein 1-like</fullName>
    </submittedName>
</protein>
<evidence type="ECO:0000313" key="14">
    <source>
        <dbReference type="EMBL" id="OQR67801.1"/>
    </source>
</evidence>
<dbReference type="GO" id="GO:0030513">
    <property type="term" value="P:positive regulation of BMP signaling pathway"/>
    <property type="evidence" value="ECO:0007669"/>
    <property type="project" value="UniProtKB-ARBA"/>
</dbReference>
<dbReference type="InterPro" id="IPR000152">
    <property type="entry name" value="EGF-type_Asp/Asn_hydroxyl_site"/>
</dbReference>
<dbReference type="CDD" id="cd00041">
    <property type="entry name" value="CUB"/>
    <property type="match status" value="3"/>
</dbReference>
<evidence type="ECO:0000256" key="10">
    <source>
        <dbReference type="PROSITE-ProRule" id="PRU00059"/>
    </source>
</evidence>
<dbReference type="FunFam" id="2.60.120.290:FF:000052">
    <property type="entry name" value="Metalloendopeptidase"/>
    <property type="match status" value="1"/>
</dbReference>
<gene>
    <name evidence="14" type="ORF">BIW11_13303</name>
</gene>
<keyword evidence="8 10" id="KW-1015">Disulfide bond</keyword>
<feature type="domain" description="CUB" evidence="12">
    <location>
        <begin position="71"/>
        <end position="184"/>
    </location>
</feature>
<name>A0A1V9X336_9ACAR</name>
<keyword evidence="7" id="KW-0862">Zinc</keyword>
<dbReference type="Gene3D" id="2.10.25.10">
    <property type="entry name" value="Laminin"/>
    <property type="match status" value="1"/>
</dbReference>
<dbReference type="GO" id="GO:0032927">
    <property type="term" value="P:positive regulation of activin receptor signaling pathway"/>
    <property type="evidence" value="ECO:0007669"/>
    <property type="project" value="UniProtKB-ARBA"/>
</dbReference>
<keyword evidence="4" id="KW-0732">Signal</keyword>
<dbReference type="PROSITE" id="PS01186">
    <property type="entry name" value="EGF_2"/>
    <property type="match status" value="1"/>
</dbReference>
<dbReference type="STRING" id="418985.A0A1V9X336"/>
<dbReference type="Proteomes" id="UP000192247">
    <property type="component" value="Unassembled WGS sequence"/>
</dbReference>
<dbReference type="OrthoDB" id="9067804at2759"/>
<dbReference type="InterPro" id="IPR000742">
    <property type="entry name" value="EGF"/>
</dbReference>
<dbReference type="InParanoid" id="A0A1V9X336"/>
<dbReference type="FunFam" id="2.10.25.10:FF:000240">
    <property type="entry name" value="Vitamin K-dependent protein S"/>
    <property type="match status" value="1"/>
</dbReference>
<dbReference type="PROSITE" id="PS01180">
    <property type="entry name" value="CUB"/>
    <property type="match status" value="3"/>
</dbReference>
<dbReference type="PROSITE" id="PS00010">
    <property type="entry name" value="ASX_HYDROXYL"/>
    <property type="match status" value="1"/>
</dbReference>
<keyword evidence="2 11" id="KW-0245">EGF-like domain</keyword>
<organism evidence="14 15">
    <name type="scientific">Tropilaelaps mercedesae</name>
    <dbReference type="NCBI Taxonomy" id="418985"/>
    <lineage>
        <taxon>Eukaryota</taxon>
        <taxon>Metazoa</taxon>
        <taxon>Ecdysozoa</taxon>
        <taxon>Arthropoda</taxon>
        <taxon>Chelicerata</taxon>
        <taxon>Arachnida</taxon>
        <taxon>Acari</taxon>
        <taxon>Parasitiformes</taxon>
        <taxon>Mesostigmata</taxon>
        <taxon>Gamasina</taxon>
        <taxon>Dermanyssoidea</taxon>
        <taxon>Laelapidae</taxon>
        <taxon>Tropilaelaps</taxon>
    </lineage>
</organism>
<feature type="disulfide bond" evidence="10">
    <location>
        <begin position="71"/>
        <end position="98"/>
    </location>
</feature>
<dbReference type="PANTHER" id="PTHR24251">
    <property type="entry name" value="OVOCHYMASE-RELATED"/>
    <property type="match status" value="1"/>
</dbReference>
<dbReference type="FunFam" id="2.60.120.290:FF:000004">
    <property type="entry name" value="Metalloendopeptidase"/>
    <property type="match status" value="1"/>
</dbReference>
<evidence type="ECO:0000313" key="15">
    <source>
        <dbReference type="Proteomes" id="UP000192247"/>
    </source>
</evidence>
<dbReference type="PROSITE" id="PS01187">
    <property type="entry name" value="EGF_CA"/>
    <property type="match status" value="1"/>
</dbReference>
<dbReference type="InterPro" id="IPR018097">
    <property type="entry name" value="EGF_Ca-bd_CS"/>
</dbReference>
<dbReference type="GO" id="GO:0048731">
    <property type="term" value="P:system development"/>
    <property type="evidence" value="ECO:0007669"/>
    <property type="project" value="UniProtKB-ARBA"/>
</dbReference>